<dbReference type="PANTHER" id="PTHR46880:SF5">
    <property type="entry name" value="DUF4371 DOMAIN-CONTAINING PROTEIN"/>
    <property type="match status" value="1"/>
</dbReference>
<evidence type="ECO:0000313" key="2">
    <source>
        <dbReference type="Proteomes" id="UP000324800"/>
    </source>
</evidence>
<sequence>MDIRSLGEKRGKALNPLDIFKSMAKEKELDLLKLSNFSCDGAVAMMGVKHGMATLLVLELISLIIIYCHAHRFALSAQDVIKLVQFFILRKSEGQLLQLHHYFAKSPLHAAQLASIHTKDMTEQKKLVDPQKIRWLSCSQSVDTSIIELPSIWKCLKKISEENFEVMVEGLLNVTTKFSFISSLFILKPVLFQLKFLSEIFQEGNLCYDQIKPNLSKFRKGMEKIKEEKISSQILRENWTRYKTFLEQHSEGLGELDEKKMSEMEELSCKQVDATLKAVEKRFQDNYIMSRFKIFDNIAVPEKIDDNSEYGDSDLNILNKKFWKLSGKKSCEEAEVEILKEWKDFRQQLNDNFIGCTTRDVQRRLIRSQIFLQNPMLRMFVQVALTVPMSSSWPERGFSQMNKIKTDLRCKLTEKKLSFLMNIKINGPIQLSGDDAKAIAAIWIKKKERKNVNYRQKQQLINKDSQLKVPDYLHDSFQFQQF</sequence>
<proteinExistence type="predicted"/>
<dbReference type="EMBL" id="SNRW01000076">
    <property type="protein sequence ID" value="KAA6403645.1"/>
    <property type="molecule type" value="Genomic_DNA"/>
</dbReference>
<reference evidence="1 2" key="1">
    <citation type="submission" date="2019-03" db="EMBL/GenBank/DDBJ databases">
        <title>Single cell metagenomics reveals metabolic interactions within the superorganism composed of flagellate Streblomastix strix and complex community of Bacteroidetes bacteria on its surface.</title>
        <authorList>
            <person name="Treitli S.C."/>
            <person name="Kolisko M."/>
            <person name="Husnik F."/>
            <person name="Keeling P."/>
            <person name="Hampl V."/>
        </authorList>
    </citation>
    <scope>NUCLEOTIDE SEQUENCE [LARGE SCALE GENOMIC DNA]</scope>
    <source>
        <strain evidence="1">ST1C</strain>
    </source>
</reference>
<dbReference type="PANTHER" id="PTHR46880">
    <property type="entry name" value="RAS-ASSOCIATING DOMAIN-CONTAINING PROTEIN"/>
    <property type="match status" value="1"/>
</dbReference>
<comment type="caution">
    <text evidence="1">The sequence shown here is derived from an EMBL/GenBank/DDBJ whole genome shotgun (WGS) entry which is preliminary data.</text>
</comment>
<name>A0A5J4XAW1_9EUKA</name>
<dbReference type="SUPFAM" id="SSF53098">
    <property type="entry name" value="Ribonuclease H-like"/>
    <property type="match status" value="1"/>
</dbReference>
<organism evidence="1 2">
    <name type="scientific">Streblomastix strix</name>
    <dbReference type="NCBI Taxonomy" id="222440"/>
    <lineage>
        <taxon>Eukaryota</taxon>
        <taxon>Metamonada</taxon>
        <taxon>Preaxostyla</taxon>
        <taxon>Oxymonadida</taxon>
        <taxon>Streblomastigidae</taxon>
        <taxon>Streblomastix</taxon>
    </lineage>
</organism>
<accession>A0A5J4XAW1</accession>
<protein>
    <submittedName>
        <fullName evidence="1">Putative PiggyBac transposable element-derived protein 1</fullName>
    </submittedName>
</protein>
<dbReference type="AlphaFoldDB" id="A0A5J4XAW1"/>
<dbReference type="OrthoDB" id="10046039at2759"/>
<dbReference type="Proteomes" id="UP000324800">
    <property type="component" value="Unassembled WGS sequence"/>
</dbReference>
<evidence type="ECO:0000313" key="1">
    <source>
        <dbReference type="EMBL" id="KAA6403645.1"/>
    </source>
</evidence>
<gene>
    <name evidence="1" type="ORF">EZS28_000820</name>
</gene>
<dbReference type="InterPro" id="IPR012337">
    <property type="entry name" value="RNaseH-like_sf"/>
</dbReference>